<dbReference type="EMBL" id="JBHRSD010000014">
    <property type="protein sequence ID" value="MFC3032717.1"/>
    <property type="molecule type" value="Genomic_DNA"/>
</dbReference>
<dbReference type="RefSeq" id="WP_377123493.1">
    <property type="nucleotide sequence ID" value="NZ_JBHRSD010000014.1"/>
</dbReference>
<keyword evidence="2" id="KW-0697">Rotamase</keyword>
<feature type="domain" description="PPIase cyclophilin-type" evidence="5">
    <location>
        <begin position="39"/>
        <end position="204"/>
    </location>
</feature>
<feature type="signal peptide" evidence="4">
    <location>
        <begin position="1"/>
        <end position="24"/>
    </location>
</feature>
<evidence type="ECO:0000256" key="3">
    <source>
        <dbReference type="ARBA" id="ARBA00023235"/>
    </source>
</evidence>
<keyword evidence="7" id="KW-1185">Reference proteome</keyword>
<dbReference type="InterPro" id="IPR002130">
    <property type="entry name" value="Cyclophilin-type_PPIase_dom"/>
</dbReference>
<dbReference type="EC" id="5.2.1.8" evidence="1"/>
<dbReference type="InterPro" id="IPR029000">
    <property type="entry name" value="Cyclophilin-like_dom_sf"/>
</dbReference>
<evidence type="ECO:0000259" key="5">
    <source>
        <dbReference type="PROSITE" id="PS50072"/>
    </source>
</evidence>
<dbReference type="PANTHER" id="PTHR43246">
    <property type="entry name" value="PEPTIDYL-PROLYL CIS-TRANS ISOMERASE CYP38, CHLOROPLASTIC"/>
    <property type="match status" value="1"/>
</dbReference>
<dbReference type="InterPro" id="IPR044665">
    <property type="entry name" value="E_coli_cyclophilin_A-like"/>
</dbReference>
<proteinExistence type="predicted"/>
<name>A0ABV7CJD6_9GAMM</name>
<dbReference type="Proteomes" id="UP001595453">
    <property type="component" value="Unassembled WGS sequence"/>
</dbReference>
<reference evidence="7" key="1">
    <citation type="journal article" date="2019" name="Int. J. Syst. Evol. Microbiol.">
        <title>The Global Catalogue of Microorganisms (GCM) 10K type strain sequencing project: providing services to taxonomists for standard genome sequencing and annotation.</title>
        <authorList>
            <consortium name="The Broad Institute Genomics Platform"/>
            <consortium name="The Broad Institute Genome Sequencing Center for Infectious Disease"/>
            <person name="Wu L."/>
            <person name="Ma J."/>
        </authorList>
    </citation>
    <scope>NUCLEOTIDE SEQUENCE [LARGE SCALE GENOMIC DNA]</scope>
    <source>
        <strain evidence="7">KCTC 42730</strain>
    </source>
</reference>
<evidence type="ECO:0000313" key="7">
    <source>
        <dbReference type="Proteomes" id="UP001595453"/>
    </source>
</evidence>
<evidence type="ECO:0000256" key="2">
    <source>
        <dbReference type="ARBA" id="ARBA00023110"/>
    </source>
</evidence>
<organism evidence="6 7">
    <name type="scientific">Pseudoalteromonas fenneropenaei</name>
    <dbReference type="NCBI Taxonomy" id="1737459"/>
    <lineage>
        <taxon>Bacteria</taxon>
        <taxon>Pseudomonadati</taxon>
        <taxon>Pseudomonadota</taxon>
        <taxon>Gammaproteobacteria</taxon>
        <taxon>Alteromonadales</taxon>
        <taxon>Pseudoalteromonadaceae</taxon>
        <taxon>Pseudoalteromonas</taxon>
    </lineage>
</organism>
<keyword evidence="4" id="KW-0732">Signal</keyword>
<sequence>MKNNLTARFALLLSLVGCSATALAEPNPCPIVELQTGQGNISIQLACQQAPLSSADFLHYAKVGLFDGQGFYRVVRADNDHGTPQIDVVQGGLLSQEPAFAAVKHESTAQTGLSHKRGAISLARGEINTGSAAYFFIVAKDSPGLDAGEKRNADQQGFAVFGEVVAGMEIVDAIHQTPASELKGEGYTAGQELKNPVAIIKASIKL</sequence>
<evidence type="ECO:0000256" key="1">
    <source>
        <dbReference type="ARBA" id="ARBA00013194"/>
    </source>
</evidence>
<comment type="caution">
    <text evidence="6">The sequence shown here is derived from an EMBL/GenBank/DDBJ whole genome shotgun (WGS) entry which is preliminary data.</text>
</comment>
<gene>
    <name evidence="6" type="ORF">ACFOEE_09305</name>
</gene>
<feature type="chain" id="PRO_5045494955" description="peptidylprolyl isomerase" evidence="4">
    <location>
        <begin position="25"/>
        <end position="206"/>
    </location>
</feature>
<dbReference type="Gene3D" id="2.40.100.10">
    <property type="entry name" value="Cyclophilin-like"/>
    <property type="match status" value="1"/>
</dbReference>
<accession>A0ABV7CJD6</accession>
<dbReference type="Pfam" id="PF00160">
    <property type="entry name" value="Pro_isomerase"/>
    <property type="match status" value="1"/>
</dbReference>
<protein>
    <recommendedName>
        <fullName evidence="1">peptidylprolyl isomerase</fullName>
        <ecNumber evidence="1">5.2.1.8</ecNumber>
    </recommendedName>
</protein>
<dbReference type="SUPFAM" id="SSF50891">
    <property type="entry name" value="Cyclophilin-like"/>
    <property type="match status" value="1"/>
</dbReference>
<dbReference type="GO" id="GO:0003755">
    <property type="term" value="F:peptidyl-prolyl cis-trans isomerase activity"/>
    <property type="evidence" value="ECO:0007669"/>
    <property type="project" value="UniProtKB-EC"/>
</dbReference>
<keyword evidence="3 6" id="KW-0413">Isomerase</keyword>
<dbReference type="PROSITE" id="PS50072">
    <property type="entry name" value="CSA_PPIASE_2"/>
    <property type="match status" value="1"/>
</dbReference>
<evidence type="ECO:0000313" key="6">
    <source>
        <dbReference type="EMBL" id="MFC3032717.1"/>
    </source>
</evidence>
<evidence type="ECO:0000256" key="4">
    <source>
        <dbReference type="SAM" id="SignalP"/>
    </source>
</evidence>